<dbReference type="OrthoDB" id="1906820at2759"/>
<feature type="compositionally biased region" description="Polar residues" evidence="1">
    <location>
        <begin position="195"/>
        <end position="211"/>
    </location>
</feature>
<dbReference type="PANTHER" id="PTHR47074">
    <property type="entry name" value="BNAC02G40300D PROTEIN"/>
    <property type="match status" value="1"/>
</dbReference>
<feature type="compositionally biased region" description="Low complexity" evidence="1">
    <location>
        <begin position="246"/>
        <end position="257"/>
    </location>
</feature>
<feature type="domain" description="RNase H type-1" evidence="2">
    <location>
        <begin position="88"/>
        <end position="184"/>
    </location>
</feature>
<dbReference type="SUPFAM" id="SSF53098">
    <property type="entry name" value="Ribonuclease H-like"/>
    <property type="match status" value="1"/>
</dbReference>
<dbReference type="GO" id="GO:0003676">
    <property type="term" value="F:nucleic acid binding"/>
    <property type="evidence" value="ECO:0007669"/>
    <property type="project" value="InterPro"/>
</dbReference>
<feature type="compositionally biased region" description="Basic and acidic residues" evidence="1">
    <location>
        <begin position="319"/>
        <end position="331"/>
    </location>
</feature>
<feature type="compositionally biased region" description="Basic and acidic residues" evidence="1">
    <location>
        <begin position="212"/>
        <end position="245"/>
    </location>
</feature>
<proteinExistence type="predicted"/>
<dbReference type="AlphaFoldDB" id="A0A835M1U6"/>
<dbReference type="Gene3D" id="3.30.420.10">
    <property type="entry name" value="Ribonuclease H-like superfamily/Ribonuclease H"/>
    <property type="match status" value="1"/>
</dbReference>
<dbReference type="InterPro" id="IPR002156">
    <property type="entry name" value="RNaseH_domain"/>
</dbReference>
<evidence type="ECO:0000313" key="4">
    <source>
        <dbReference type="Proteomes" id="UP000631114"/>
    </source>
</evidence>
<dbReference type="InterPro" id="IPR044730">
    <property type="entry name" value="RNase_H-like_dom_plant"/>
</dbReference>
<keyword evidence="4" id="KW-1185">Reference proteome</keyword>
<dbReference type="InterPro" id="IPR052929">
    <property type="entry name" value="RNase_H-like_EbsB-rel"/>
</dbReference>
<evidence type="ECO:0000256" key="1">
    <source>
        <dbReference type="SAM" id="MobiDB-lite"/>
    </source>
</evidence>
<comment type="caution">
    <text evidence="3">The sequence shown here is derived from an EMBL/GenBank/DDBJ whole genome shotgun (WGS) entry which is preliminary data.</text>
</comment>
<dbReference type="Pfam" id="PF13456">
    <property type="entry name" value="RVT_3"/>
    <property type="match status" value="1"/>
</dbReference>
<accession>A0A835M1U6</accession>
<feature type="region of interest" description="Disordered" evidence="1">
    <location>
        <begin position="177"/>
        <end position="268"/>
    </location>
</feature>
<dbReference type="InterPro" id="IPR012337">
    <property type="entry name" value="RNaseH-like_sf"/>
</dbReference>
<reference evidence="3 4" key="1">
    <citation type="submission" date="2020-10" db="EMBL/GenBank/DDBJ databases">
        <title>The Coptis chinensis genome and diversification of protoberbering-type alkaloids.</title>
        <authorList>
            <person name="Wang B."/>
            <person name="Shu S."/>
            <person name="Song C."/>
            <person name="Liu Y."/>
        </authorList>
    </citation>
    <scope>NUCLEOTIDE SEQUENCE [LARGE SCALE GENOMIC DNA]</scope>
    <source>
        <strain evidence="3">HL-2020</strain>
        <tissue evidence="3">Leaf</tissue>
    </source>
</reference>
<feature type="compositionally biased region" description="Acidic residues" evidence="1">
    <location>
        <begin position="339"/>
        <end position="353"/>
    </location>
</feature>
<dbReference type="PANTHER" id="PTHR47074:SF48">
    <property type="entry name" value="POLYNUCLEOTIDYL TRANSFERASE, RIBONUCLEASE H-LIKE SUPERFAMILY PROTEIN"/>
    <property type="match status" value="1"/>
</dbReference>
<protein>
    <recommendedName>
        <fullName evidence="2">RNase H type-1 domain-containing protein</fullName>
    </recommendedName>
</protein>
<sequence length="385" mass="44705">MDTSEGPSYVTLFIAILDAIWQARNNLLFNKITPTREAVLQHAYTIHRNWFSAFEHTEPQVEENEKMQNGTEKDLVWLPPPPGWLKLNFDAAFNKCNYCAHIAVIGRDSNGMPTGGCVKKVQATSAEEAEILALAMTIQFAKQKAWKAVIVEGDAKELIARCKDKTTANKARDDRFWAHTSLINKPKERHRSRVSPEQQQQQGTKTRNYNYKSRDYSRSSLRYDEYDHRNNEKTRSTGKFLDREYNNNNGYNRNGKINEPEGDESNEELKGLSYEEYRRTKRIKLRKNIKNCIYRITPSPPRSEWDLQEEDENEGDIEIELRDEGDRKEQVGKGLSSSDGDDDSEDESESDEDMREKKKKRRRKSSKKSKRRNDSESDESDESES</sequence>
<evidence type="ECO:0000259" key="2">
    <source>
        <dbReference type="Pfam" id="PF13456"/>
    </source>
</evidence>
<dbReference type="EMBL" id="JADFTS010000005">
    <property type="protein sequence ID" value="KAF9607631.1"/>
    <property type="molecule type" value="Genomic_DNA"/>
</dbReference>
<dbReference type="GO" id="GO:0004523">
    <property type="term" value="F:RNA-DNA hybrid ribonuclease activity"/>
    <property type="evidence" value="ECO:0007669"/>
    <property type="project" value="InterPro"/>
</dbReference>
<feature type="compositionally biased region" description="Basic residues" evidence="1">
    <location>
        <begin position="357"/>
        <end position="371"/>
    </location>
</feature>
<gene>
    <name evidence="3" type="ORF">IFM89_037559</name>
</gene>
<evidence type="ECO:0000313" key="3">
    <source>
        <dbReference type="EMBL" id="KAF9607631.1"/>
    </source>
</evidence>
<feature type="region of interest" description="Disordered" evidence="1">
    <location>
        <begin position="295"/>
        <end position="385"/>
    </location>
</feature>
<feature type="compositionally biased region" description="Acidic residues" evidence="1">
    <location>
        <begin position="306"/>
        <end position="318"/>
    </location>
</feature>
<dbReference type="CDD" id="cd06222">
    <property type="entry name" value="RNase_H_like"/>
    <property type="match status" value="1"/>
</dbReference>
<name>A0A835M1U6_9MAGN</name>
<dbReference type="Proteomes" id="UP000631114">
    <property type="component" value="Unassembled WGS sequence"/>
</dbReference>
<organism evidence="3 4">
    <name type="scientific">Coptis chinensis</name>
    <dbReference type="NCBI Taxonomy" id="261450"/>
    <lineage>
        <taxon>Eukaryota</taxon>
        <taxon>Viridiplantae</taxon>
        <taxon>Streptophyta</taxon>
        <taxon>Embryophyta</taxon>
        <taxon>Tracheophyta</taxon>
        <taxon>Spermatophyta</taxon>
        <taxon>Magnoliopsida</taxon>
        <taxon>Ranunculales</taxon>
        <taxon>Ranunculaceae</taxon>
        <taxon>Coptidoideae</taxon>
        <taxon>Coptis</taxon>
    </lineage>
</organism>
<dbReference type="InterPro" id="IPR036397">
    <property type="entry name" value="RNaseH_sf"/>
</dbReference>
<feature type="compositionally biased region" description="Acidic residues" evidence="1">
    <location>
        <begin position="376"/>
        <end position="385"/>
    </location>
</feature>